<proteinExistence type="predicted"/>
<name>A0ABQ3C4L2_9GAMM</name>
<keyword evidence="2" id="KW-0472">Membrane</keyword>
<gene>
    <name evidence="3" type="ORF">GCM10008101_22130</name>
</gene>
<dbReference type="Pfam" id="PF12869">
    <property type="entry name" value="tRNA_anti-like"/>
    <property type="match status" value="1"/>
</dbReference>
<dbReference type="RefSeq" id="WP_189449885.1">
    <property type="nucleotide sequence ID" value="NZ_BMXY01000003.1"/>
</dbReference>
<comment type="caution">
    <text evidence="3">The sequence shown here is derived from an EMBL/GenBank/DDBJ whole genome shotgun (WGS) entry which is preliminary data.</text>
</comment>
<organism evidence="3 4">
    <name type="scientific">Cognatilysobacter xinjiangensis</name>
    <dbReference type="NCBI Taxonomy" id="546892"/>
    <lineage>
        <taxon>Bacteria</taxon>
        <taxon>Pseudomonadati</taxon>
        <taxon>Pseudomonadota</taxon>
        <taxon>Gammaproteobacteria</taxon>
        <taxon>Lysobacterales</taxon>
        <taxon>Lysobacteraceae</taxon>
        <taxon>Cognatilysobacter</taxon>
    </lineage>
</organism>
<feature type="compositionally biased region" description="Low complexity" evidence="1">
    <location>
        <begin position="99"/>
        <end position="115"/>
    </location>
</feature>
<keyword evidence="2" id="KW-0812">Transmembrane</keyword>
<accession>A0ABQ3C4L2</accession>
<evidence type="ECO:0008006" key="5">
    <source>
        <dbReference type="Google" id="ProtNLM"/>
    </source>
</evidence>
<keyword evidence="2" id="KW-1133">Transmembrane helix</keyword>
<feature type="transmembrane region" description="Helical" evidence="2">
    <location>
        <begin position="35"/>
        <end position="52"/>
    </location>
</feature>
<evidence type="ECO:0000256" key="1">
    <source>
        <dbReference type="SAM" id="MobiDB-lite"/>
    </source>
</evidence>
<protein>
    <recommendedName>
        <fullName evidence="5">tRNA_anti-like</fullName>
    </recommendedName>
</protein>
<reference evidence="4" key="1">
    <citation type="journal article" date="2019" name="Int. J. Syst. Evol. Microbiol.">
        <title>The Global Catalogue of Microorganisms (GCM) 10K type strain sequencing project: providing services to taxonomists for standard genome sequencing and annotation.</title>
        <authorList>
            <consortium name="The Broad Institute Genomics Platform"/>
            <consortium name="The Broad Institute Genome Sequencing Center for Infectious Disease"/>
            <person name="Wu L."/>
            <person name="Ma J."/>
        </authorList>
    </citation>
    <scope>NUCLEOTIDE SEQUENCE [LARGE SCALE GENOMIC DNA]</scope>
    <source>
        <strain evidence="4">KCTC 22558</strain>
    </source>
</reference>
<dbReference type="InterPro" id="IPR024422">
    <property type="entry name" value="Protein_unknown_function_OB"/>
</dbReference>
<feature type="transmembrane region" description="Helical" evidence="2">
    <location>
        <begin position="59"/>
        <end position="77"/>
    </location>
</feature>
<dbReference type="Proteomes" id="UP000643403">
    <property type="component" value="Unassembled WGS sequence"/>
</dbReference>
<dbReference type="EMBL" id="BMXY01000003">
    <property type="protein sequence ID" value="GGZ67455.1"/>
    <property type="molecule type" value="Genomic_DNA"/>
</dbReference>
<feature type="transmembrane region" description="Helical" evidence="2">
    <location>
        <begin position="12"/>
        <end position="29"/>
    </location>
</feature>
<evidence type="ECO:0000313" key="3">
    <source>
        <dbReference type="EMBL" id="GGZ67455.1"/>
    </source>
</evidence>
<feature type="region of interest" description="Disordered" evidence="1">
    <location>
        <begin position="99"/>
        <end position="118"/>
    </location>
</feature>
<evidence type="ECO:0000313" key="4">
    <source>
        <dbReference type="Proteomes" id="UP000643403"/>
    </source>
</evidence>
<sequence length="224" mass="22689">MTTVAASKPAPWARLSWIVLVLAWIALLLPSLRVVAGVPLAVAGLVLALLAARAGRRTGLPPLVAAVLVSPLLYFMAAPGGAIAPRLIGDDATADAASPAGAAPAATSAPAPASTVGSPRLEDSARAFMTSITAVELASAYAYDKAEADRLYRDKGLLLTGMVADTGRDGSALTLAANDYPPVRAQGLKHEVVAGLRPEQQITLACRGAGATGNAAEVVDCSMQ</sequence>
<evidence type="ECO:0000256" key="2">
    <source>
        <dbReference type="SAM" id="Phobius"/>
    </source>
</evidence>
<keyword evidence="4" id="KW-1185">Reference proteome</keyword>